<dbReference type="SUPFAM" id="SSF48179">
    <property type="entry name" value="6-phosphogluconate dehydrogenase C-terminal domain-like"/>
    <property type="match status" value="1"/>
</dbReference>
<dbReference type="RefSeq" id="WP_168117598.1">
    <property type="nucleotide sequence ID" value="NZ_BOON01000024.1"/>
</dbReference>
<feature type="domain" description="6-phosphogluconate dehydrogenase NADP-binding" evidence="5">
    <location>
        <begin position="2"/>
        <end position="158"/>
    </location>
</feature>
<evidence type="ECO:0000313" key="8">
    <source>
        <dbReference type="Proteomes" id="UP000599074"/>
    </source>
</evidence>
<dbReference type="SUPFAM" id="SSF51735">
    <property type="entry name" value="NAD(P)-binding Rossmann-fold domains"/>
    <property type="match status" value="1"/>
</dbReference>
<protein>
    <submittedName>
        <fullName evidence="7">3-hydroxyisobutyrate dehydrogenase</fullName>
    </submittedName>
</protein>
<evidence type="ECO:0000256" key="3">
    <source>
        <dbReference type="ARBA" id="ARBA00023027"/>
    </source>
</evidence>
<dbReference type="EMBL" id="BOON01000024">
    <property type="protein sequence ID" value="GII23012.1"/>
    <property type="molecule type" value="Genomic_DNA"/>
</dbReference>
<dbReference type="Pfam" id="PF14833">
    <property type="entry name" value="NAD_binding_11"/>
    <property type="match status" value="1"/>
</dbReference>
<accession>A0A8J3TBV5</accession>
<evidence type="ECO:0000313" key="7">
    <source>
        <dbReference type="EMBL" id="GII23012.1"/>
    </source>
</evidence>
<reference evidence="7" key="1">
    <citation type="submission" date="2021-01" db="EMBL/GenBank/DDBJ databases">
        <title>Whole genome shotgun sequence of Planosporangium mesophilum NBRC 109066.</title>
        <authorList>
            <person name="Komaki H."/>
            <person name="Tamura T."/>
        </authorList>
    </citation>
    <scope>NUCLEOTIDE SEQUENCE</scope>
    <source>
        <strain evidence="7">NBRC 109066</strain>
    </source>
</reference>
<feature type="domain" description="3-hydroxyisobutyrate dehydrogenase-like NAD-binding" evidence="6">
    <location>
        <begin position="161"/>
        <end position="278"/>
    </location>
</feature>
<dbReference type="InterPro" id="IPR029154">
    <property type="entry name" value="HIBADH-like_NADP-bd"/>
</dbReference>
<keyword evidence="2" id="KW-0560">Oxidoreductase</keyword>
<dbReference type="InterPro" id="IPR051265">
    <property type="entry name" value="HIBADH-related_NP60_sf"/>
</dbReference>
<evidence type="ECO:0000259" key="6">
    <source>
        <dbReference type="Pfam" id="PF14833"/>
    </source>
</evidence>
<gene>
    <name evidence="7" type="primary">mmsB</name>
    <name evidence="7" type="ORF">Pme01_26090</name>
</gene>
<dbReference type="PANTHER" id="PTHR43580">
    <property type="entry name" value="OXIDOREDUCTASE GLYR1-RELATED"/>
    <property type="match status" value="1"/>
</dbReference>
<evidence type="ECO:0000256" key="2">
    <source>
        <dbReference type="ARBA" id="ARBA00023002"/>
    </source>
</evidence>
<dbReference type="GO" id="GO:0051287">
    <property type="term" value="F:NAD binding"/>
    <property type="evidence" value="ECO:0007669"/>
    <property type="project" value="InterPro"/>
</dbReference>
<dbReference type="InterPro" id="IPR013328">
    <property type="entry name" value="6PGD_dom2"/>
</dbReference>
<feature type="active site" evidence="4">
    <location>
        <position position="167"/>
    </location>
</feature>
<dbReference type="Pfam" id="PF03446">
    <property type="entry name" value="NAD_binding_2"/>
    <property type="match status" value="1"/>
</dbReference>
<dbReference type="InterPro" id="IPR008927">
    <property type="entry name" value="6-PGluconate_DH-like_C_sf"/>
</dbReference>
<evidence type="ECO:0000259" key="5">
    <source>
        <dbReference type="Pfam" id="PF03446"/>
    </source>
</evidence>
<dbReference type="GO" id="GO:0050661">
    <property type="term" value="F:NADP binding"/>
    <property type="evidence" value="ECO:0007669"/>
    <property type="project" value="InterPro"/>
</dbReference>
<comment type="caution">
    <text evidence="7">The sequence shown here is derived from an EMBL/GenBank/DDBJ whole genome shotgun (WGS) entry which is preliminary data.</text>
</comment>
<sequence>MTIAVLGTGIMGSAMARNWLKAGETVRVWNRTRAKAEPLAEAGAQVADDPGSAVEGADVIVTMLYDADAVAQAMEAAAGRIGPGALWLQMSTVGIEGAQRLADLATQRRLTYVDSPVVGTKEPAEQGKLTALASGPDEVRDRVETVLRPVAAKVLWVGPAGQGSRLKLVANTWVLTATEGVANAFALADALGLDGNDFLKVIEGGPLDLTYAHVKGALMMRREFPPSFPVSGAVKDANLILAAGESAGVDLAAVEAARRHLDEVARGSHRDEDMAAMYLAARRA</sequence>
<dbReference type="GO" id="GO:0016491">
    <property type="term" value="F:oxidoreductase activity"/>
    <property type="evidence" value="ECO:0007669"/>
    <property type="project" value="UniProtKB-KW"/>
</dbReference>
<dbReference type="InterPro" id="IPR015815">
    <property type="entry name" value="HIBADH-related"/>
</dbReference>
<dbReference type="Proteomes" id="UP000599074">
    <property type="component" value="Unassembled WGS sequence"/>
</dbReference>
<name>A0A8J3TBV5_9ACTN</name>
<proteinExistence type="inferred from homology"/>
<comment type="similarity">
    <text evidence="1">Belongs to the HIBADH-related family.</text>
</comment>
<dbReference type="AlphaFoldDB" id="A0A8J3TBV5"/>
<organism evidence="7 8">
    <name type="scientific">Planosporangium mesophilum</name>
    <dbReference type="NCBI Taxonomy" id="689768"/>
    <lineage>
        <taxon>Bacteria</taxon>
        <taxon>Bacillati</taxon>
        <taxon>Actinomycetota</taxon>
        <taxon>Actinomycetes</taxon>
        <taxon>Micromonosporales</taxon>
        <taxon>Micromonosporaceae</taxon>
        <taxon>Planosporangium</taxon>
    </lineage>
</organism>
<dbReference type="InterPro" id="IPR036291">
    <property type="entry name" value="NAD(P)-bd_dom_sf"/>
</dbReference>
<keyword evidence="8" id="KW-1185">Reference proteome</keyword>
<dbReference type="Gene3D" id="1.10.1040.10">
    <property type="entry name" value="N-(1-d-carboxylethyl)-l-norvaline Dehydrogenase, domain 2"/>
    <property type="match status" value="1"/>
</dbReference>
<dbReference type="InterPro" id="IPR006115">
    <property type="entry name" value="6PGDH_NADP-bd"/>
</dbReference>
<dbReference type="Gene3D" id="3.40.50.720">
    <property type="entry name" value="NAD(P)-binding Rossmann-like Domain"/>
    <property type="match status" value="1"/>
</dbReference>
<dbReference type="PANTHER" id="PTHR43580:SF2">
    <property type="entry name" value="CYTOKINE-LIKE NUCLEAR FACTOR N-PAC"/>
    <property type="match status" value="1"/>
</dbReference>
<evidence type="ECO:0000256" key="4">
    <source>
        <dbReference type="PIRSR" id="PIRSR000103-1"/>
    </source>
</evidence>
<keyword evidence="3" id="KW-0520">NAD</keyword>
<dbReference type="PIRSF" id="PIRSF000103">
    <property type="entry name" value="HIBADH"/>
    <property type="match status" value="1"/>
</dbReference>
<evidence type="ECO:0000256" key="1">
    <source>
        <dbReference type="ARBA" id="ARBA00009080"/>
    </source>
</evidence>